<evidence type="ECO:0000313" key="3">
    <source>
        <dbReference type="Proteomes" id="UP000196331"/>
    </source>
</evidence>
<name>A0A1R4HPM5_9GAMM</name>
<feature type="domain" description="Gamma-glutamylcyclotransferase AIG2-like" evidence="1">
    <location>
        <begin position="48"/>
        <end position="138"/>
    </location>
</feature>
<comment type="caution">
    <text evidence="2">The sequence shown here is derived from an EMBL/GenBank/DDBJ whole genome shotgun (WGS) entry which is preliminary data.</text>
</comment>
<protein>
    <recommendedName>
        <fullName evidence="1">Gamma-glutamylcyclotransferase AIG2-like domain-containing protein</fullName>
    </recommendedName>
</protein>
<dbReference type="OrthoDB" id="7852375at2"/>
<dbReference type="AlphaFoldDB" id="A0A1R4HPM5"/>
<proteinExistence type="predicted"/>
<dbReference type="Proteomes" id="UP000196331">
    <property type="component" value="Unassembled WGS sequence"/>
</dbReference>
<dbReference type="SUPFAM" id="SSF110857">
    <property type="entry name" value="Gamma-glutamyl cyclotransferase-like"/>
    <property type="match status" value="1"/>
</dbReference>
<dbReference type="InterPro" id="IPR009288">
    <property type="entry name" value="AIG2-like_dom"/>
</dbReference>
<accession>A0A1R4HPM5</accession>
<dbReference type="CDD" id="cd06661">
    <property type="entry name" value="GGCT_like"/>
    <property type="match status" value="1"/>
</dbReference>
<dbReference type="InterPro" id="IPR036568">
    <property type="entry name" value="GGCT-like_sf"/>
</dbReference>
<sequence>MGWVKKTIALAGLLLLSAATWLWLTLLSPWLYSPPDEVPTVEQRTHQLFVYGTLRYPLIRWLVTGSLGNPEPAVLQGYQRQDLDVAPQPGSHVEGLKLTVTPEALRRLDRYERLGVRYERVKKRLADGSDVWVYVRLPETSYHLLKPSPAKYIALIP</sequence>
<dbReference type="EMBL" id="FUKM01000003">
    <property type="protein sequence ID" value="SJN09133.1"/>
    <property type="molecule type" value="Genomic_DNA"/>
</dbReference>
<gene>
    <name evidence="2" type="ORF">CZ787_00780</name>
</gene>
<dbReference type="RefSeq" id="WP_087105424.1">
    <property type="nucleotide sequence ID" value="NZ_FUKM01000003.1"/>
</dbReference>
<reference evidence="2 3" key="1">
    <citation type="submission" date="2017-02" db="EMBL/GenBank/DDBJ databases">
        <authorList>
            <person name="Dridi B."/>
        </authorList>
    </citation>
    <scope>NUCLEOTIDE SEQUENCE [LARGE SCALE GENOMIC DNA]</scope>
    <source>
        <strain evidence="2 3">JB380</strain>
    </source>
</reference>
<organism evidence="2 3">
    <name type="scientific">Halomonas citrativorans</name>
    <dbReference type="NCBI Taxonomy" id="2742612"/>
    <lineage>
        <taxon>Bacteria</taxon>
        <taxon>Pseudomonadati</taxon>
        <taxon>Pseudomonadota</taxon>
        <taxon>Gammaproteobacteria</taxon>
        <taxon>Oceanospirillales</taxon>
        <taxon>Halomonadaceae</taxon>
        <taxon>Halomonas</taxon>
    </lineage>
</organism>
<evidence type="ECO:0000259" key="1">
    <source>
        <dbReference type="Pfam" id="PF06094"/>
    </source>
</evidence>
<dbReference type="InterPro" id="IPR013024">
    <property type="entry name" value="GGCT-like"/>
</dbReference>
<dbReference type="Gene3D" id="3.10.490.10">
    <property type="entry name" value="Gamma-glutamyl cyclotransferase-like"/>
    <property type="match status" value="1"/>
</dbReference>
<dbReference type="Pfam" id="PF06094">
    <property type="entry name" value="GGACT"/>
    <property type="match status" value="1"/>
</dbReference>
<evidence type="ECO:0000313" key="2">
    <source>
        <dbReference type="EMBL" id="SJN09133.1"/>
    </source>
</evidence>